<dbReference type="AlphaFoldDB" id="A0A291DW66"/>
<reference evidence="1 2" key="1">
    <citation type="submission" date="2017-09" db="EMBL/GenBank/DDBJ databases">
        <title>FDA dAtabase for Regulatory Grade micrObial Sequences (FDA-ARGOS): Supporting development and validation of Infectious Disease Dx tests.</title>
        <authorList>
            <person name="Minogue T."/>
            <person name="Wolcott M."/>
            <person name="Wasieloski L."/>
            <person name="Aguilar W."/>
            <person name="Moore D."/>
            <person name="Tallon L."/>
            <person name="Sadzewicz L."/>
            <person name="Ott S."/>
            <person name="Zhao X."/>
            <person name="Nagaraj S."/>
            <person name="Vavikolanu K."/>
            <person name="Aluvathingal J."/>
            <person name="Nadendla S."/>
            <person name="Sichtig H."/>
        </authorList>
    </citation>
    <scope>NUCLEOTIDE SEQUENCE [LARGE SCALE GENOMIC DNA]</scope>
    <source>
        <strain evidence="1 2">FDAARGOS_392</strain>
    </source>
</reference>
<evidence type="ECO:0000313" key="2">
    <source>
        <dbReference type="Proteomes" id="UP000217979"/>
    </source>
</evidence>
<sequence>MLNKIINVLKYLKKYKPSAIEEEFVLLNKKFWSRNNKKYYDDVCLVEGHVECPASVIDKARMAKAVEEACNARPVVFVRGFNIKGNNVAHIYKSFGIEDFYLWWRAFFNPLILIPSIISTVKIFTSVKTGDELLKLHYKDVYIGDLLYDTLIRFKPNSYTVHKINFSYIRLILRAFITFNINEQLIKKYKPKYLITSHNVYAEFGMFPRQIRKRMNGVVFLKDIYAYKCYSQKTNIQEHFLKMPMDAFISKLADNNYYEESVEYFNQRMSGNVDQIDVKNAYQNKLAYSITDLQQLYPGIDCSKKNVVVMSHAFSDSPHVGEGLLFKDYYDFLEKTLIKLNENSSINCFVKAHPSSYMWDEKGGVEGLVEKNNLSNVYIMPNDLNTNSISSLADYIVTAKGTAGLEFSCLGIPAITAGKGFYYNFGIAAEPDSIKDYYELLDNISDLKPLSEDIKKRALVLLYMVSQNRHHSHILPNKHIMPNEDYESLYQEKYKEVIGNIKKGEVMKDYYYEMVKKDAVKTK</sequence>
<dbReference type="EMBL" id="CP023525">
    <property type="protein sequence ID" value="ATF91963.1"/>
    <property type="molecule type" value="Genomic_DNA"/>
</dbReference>
<proteinExistence type="predicted"/>
<dbReference type="RefSeq" id="WP_061276629.1">
    <property type="nucleotide sequence ID" value="NZ_CP023525.1"/>
</dbReference>
<dbReference type="Proteomes" id="UP000217979">
    <property type="component" value="Chromosome"/>
</dbReference>
<accession>A0A291DW66</accession>
<organism evidence="1 2">
    <name type="scientific">Cedecea neteri</name>
    <dbReference type="NCBI Taxonomy" id="158822"/>
    <lineage>
        <taxon>Bacteria</taxon>
        <taxon>Pseudomonadati</taxon>
        <taxon>Pseudomonadota</taxon>
        <taxon>Gammaproteobacteria</taxon>
        <taxon>Enterobacterales</taxon>
        <taxon>Enterobacteriaceae</taxon>
        <taxon>Cedecea</taxon>
    </lineage>
</organism>
<name>A0A291DW66_9ENTR</name>
<protein>
    <recommendedName>
        <fullName evidence="3">Capsule polysaccharide biosynthesis protein</fullName>
    </recommendedName>
</protein>
<evidence type="ECO:0000313" key="1">
    <source>
        <dbReference type="EMBL" id="ATF91963.1"/>
    </source>
</evidence>
<evidence type="ECO:0008006" key="3">
    <source>
        <dbReference type="Google" id="ProtNLM"/>
    </source>
</evidence>
<gene>
    <name evidence="1" type="ORF">CO704_07585</name>
</gene>